<dbReference type="RefSeq" id="WP_181358557.1">
    <property type="nucleotide sequence ID" value="NZ_PYGD01000010.1"/>
</dbReference>
<proteinExistence type="inferred from homology"/>
<dbReference type="Gene3D" id="3.40.47.10">
    <property type="match status" value="1"/>
</dbReference>
<dbReference type="PANTHER" id="PTHR11712:SF320">
    <property type="entry name" value="BETA-KETOACYL SYNTHASE"/>
    <property type="match status" value="1"/>
</dbReference>
<evidence type="ECO:0000259" key="4">
    <source>
        <dbReference type="PROSITE" id="PS52004"/>
    </source>
</evidence>
<feature type="domain" description="Ketosynthase family 3 (KS3)" evidence="4">
    <location>
        <begin position="1"/>
        <end position="397"/>
    </location>
</feature>
<organism evidence="5 6">
    <name type="scientific">Taibaiella chishuiensis</name>
    <dbReference type="NCBI Taxonomy" id="1434707"/>
    <lineage>
        <taxon>Bacteria</taxon>
        <taxon>Pseudomonadati</taxon>
        <taxon>Bacteroidota</taxon>
        <taxon>Chitinophagia</taxon>
        <taxon>Chitinophagales</taxon>
        <taxon>Chitinophagaceae</taxon>
        <taxon>Taibaiella</taxon>
    </lineage>
</organism>
<dbReference type="CDD" id="cd00834">
    <property type="entry name" value="KAS_I_II"/>
    <property type="match status" value="1"/>
</dbReference>
<dbReference type="InterPro" id="IPR000794">
    <property type="entry name" value="Beta-ketoacyl_synthase"/>
</dbReference>
<dbReference type="AlphaFoldDB" id="A0A2P8CXY7"/>
<dbReference type="InterPro" id="IPR020841">
    <property type="entry name" value="PKS_Beta-ketoAc_synthase_dom"/>
</dbReference>
<dbReference type="GO" id="GO:0005829">
    <property type="term" value="C:cytosol"/>
    <property type="evidence" value="ECO:0007669"/>
    <property type="project" value="TreeGrafter"/>
</dbReference>
<evidence type="ECO:0000256" key="2">
    <source>
        <dbReference type="ARBA" id="ARBA00022679"/>
    </source>
</evidence>
<evidence type="ECO:0000256" key="3">
    <source>
        <dbReference type="RuleBase" id="RU003694"/>
    </source>
</evidence>
<dbReference type="EMBL" id="PYGD01000010">
    <property type="protein sequence ID" value="PSK89830.1"/>
    <property type="molecule type" value="Genomic_DNA"/>
</dbReference>
<evidence type="ECO:0000313" key="5">
    <source>
        <dbReference type="EMBL" id="PSK89830.1"/>
    </source>
</evidence>
<dbReference type="PANTHER" id="PTHR11712">
    <property type="entry name" value="POLYKETIDE SYNTHASE-RELATED"/>
    <property type="match status" value="1"/>
</dbReference>
<dbReference type="GO" id="GO:0004315">
    <property type="term" value="F:3-oxoacyl-[acyl-carrier-protein] synthase activity"/>
    <property type="evidence" value="ECO:0007669"/>
    <property type="project" value="InterPro"/>
</dbReference>
<dbReference type="Proteomes" id="UP000240572">
    <property type="component" value="Unassembled WGS sequence"/>
</dbReference>
<dbReference type="Pfam" id="PF02801">
    <property type="entry name" value="Ketoacyl-synt_C"/>
    <property type="match status" value="1"/>
</dbReference>
<reference evidence="5 6" key="1">
    <citation type="submission" date="2018-03" db="EMBL/GenBank/DDBJ databases">
        <title>Genomic Encyclopedia of Type Strains, Phase III (KMG-III): the genomes of soil and plant-associated and newly described type strains.</title>
        <authorList>
            <person name="Whitman W."/>
        </authorList>
    </citation>
    <scope>NUCLEOTIDE SEQUENCE [LARGE SCALE GENOMIC DNA]</scope>
    <source>
        <strain evidence="5 6">CGMCC 1.12700</strain>
    </source>
</reference>
<keyword evidence="6" id="KW-1185">Reference proteome</keyword>
<dbReference type="InterPro" id="IPR018201">
    <property type="entry name" value="Ketoacyl_synth_AS"/>
</dbReference>
<comment type="similarity">
    <text evidence="1 3">Belongs to the thiolase-like superfamily. Beta-ketoacyl-ACP synthases family.</text>
</comment>
<gene>
    <name evidence="5" type="ORF">B0I18_110131</name>
</gene>
<dbReference type="SUPFAM" id="SSF53901">
    <property type="entry name" value="Thiolase-like"/>
    <property type="match status" value="2"/>
</dbReference>
<comment type="caution">
    <text evidence="5">The sequence shown here is derived from an EMBL/GenBank/DDBJ whole genome shotgun (WGS) entry which is preliminary data.</text>
</comment>
<protein>
    <submittedName>
        <fullName evidence="5">3-oxoacyl-[acyl-carrier-protein] synthase-1</fullName>
    </submittedName>
</protein>
<accession>A0A2P8CXY7</accession>
<dbReference type="PROSITE" id="PS52004">
    <property type="entry name" value="KS3_2"/>
    <property type="match status" value="1"/>
</dbReference>
<dbReference type="InterPro" id="IPR016039">
    <property type="entry name" value="Thiolase-like"/>
</dbReference>
<dbReference type="PROSITE" id="PS00606">
    <property type="entry name" value="KS3_1"/>
    <property type="match status" value="1"/>
</dbReference>
<dbReference type="InterPro" id="IPR014030">
    <property type="entry name" value="Ketoacyl_synth_N"/>
</dbReference>
<keyword evidence="2 3" id="KW-0808">Transferase</keyword>
<dbReference type="InterPro" id="IPR014031">
    <property type="entry name" value="Ketoacyl_synth_C"/>
</dbReference>
<evidence type="ECO:0000256" key="1">
    <source>
        <dbReference type="ARBA" id="ARBA00008467"/>
    </source>
</evidence>
<name>A0A2P8CXY7_9BACT</name>
<dbReference type="GO" id="GO:0006633">
    <property type="term" value="P:fatty acid biosynthetic process"/>
    <property type="evidence" value="ECO:0007669"/>
    <property type="project" value="InterPro"/>
</dbReference>
<sequence length="398" mass="42527">MVLITGMGMITALGNSVPENLEALLCNKQAVRYPQLLQTRHHKELQVGEADLTNEALAAALDLPLTGYSRTTLLGMYALREALSALPPEQRSTRRIAFINASTVGGMSEVERMYSDMISDAPRGEFFDYIDSVDCADCTLRMAAYFKLEGFQTTISTACSSAANALQLGARMIENDETDIAICGGTDALTRFTLNGFNALKNVDRNLSRPFDQNRNGLNLGEGAAYLVLESAISAQERGVEPIARLAGYGNTNEAHHPTAPSPDGSGAARTMQEALTVAGIAATDIDYINAHGTATQGNDLSEGTAIEKLFGTAHPPFSSTKAFTGHTLAASGAVEAIICCLAIQHRFIPANLRFETPMEEISIVPQATLLRDVGVQYALSNSFGFGGNNVSLVLQRV</sequence>
<dbReference type="Pfam" id="PF00109">
    <property type="entry name" value="ketoacyl-synt"/>
    <property type="match status" value="1"/>
</dbReference>
<dbReference type="SMART" id="SM00825">
    <property type="entry name" value="PKS_KS"/>
    <property type="match status" value="1"/>
</dbReference>
<evidence type="ECO:0000313" key="6">
    <source>
        <dbReference type="Proteomes" id="UP000240572"/>
    </source>
</evidence>